<gene>
    <name evidence="4" type="ORF">SAMN02745124_04379</name>
</gene>
<keyword evidence="5" id="KW-1185">Reference proteome</keyword>
<evidence type="ECO:0000313" key="4">
    <source>
        <dbReference type="EMBL" id="SHI14744.1"/>
    </source>
</evidence>
<dbReference type="Gene3D" id="3.20.20.370">
    <property type="entry name" value="Glycoside hydrolase/deacetylase"/>
    <property type="match status" value="1"/>
</dbReference>
<keyword evidence="2" id="KW-0732">Signal</keyword>
<proteinExistence type="predicted"/>
<evidence type="ECO:0000256" key="1">
    <source>
        <dbReference type="ARBA" id="ARBA00004613"/>
    </source>
</evidence>
<dbReference type="CDD" id="cd10918">
    <property type="entry name" value="CE4_NodB_like_5s_6s"/>
    <property type="match status" value="1"/>
</dbReference>
<protein>
    <submittedName>
        <fullName evidence="4">Polysaccharide deacetylase</fullName>
    </submittedName>
</protein>
<dbReference type="GO" id="GO:0005576">
    <property type="term" value="C:extracellular region"/>
    <property type="evidence" value="ECO:0007669"/>
    <property type="project" value="UniProtKB-SubCell"/>
</dbReference>
<dbReference type="GO" id="GO:0016810">
    <property type="term" value="F:hydrolase activity, acting on carbon-nitrogen (but not peptide) bonds"/>
    <property type="evidence" value="ECO:0007669"/>
    <property type="project" value="InterPro"/>
</dbReference>
<name>A0A1M5YSA2_9BACT</name>
<dbReference type="RefSeq" id="WP_073379432.1">
    <property type="nucleotide sequence ID" value="NZ_FQXS01000053.1"/>
</dbReference>
<dbReference type="PANTHER" id="PTHR34216">
    <property type="match status" value="1"/>
</dbReference>
<dbReference type="EMBL" id="FQXS01000053">
    <property type="protein sequence ID" value="SHI14744.1"/>
    <property type="molecule type" value="Genomic_DNA"/>
</dbReference>
<evidence type="ECO:0000256" key="2">
    <source>
        <dbReference type="ARBA" id="ARBA00022729"/>
    </source>
</evidence>
<accession>A0A1M5YSA2</accession>
<dbReference type="GO" id="GO:0005975">
    <property type="term" value="P:carbohydrate metabolic process"/>
    <property type="evidence" value="ECO:0007669"/>
    <property type="project" value="InterPro"/>
</dbReference>
<evidence type="ECO:0000259" key="3">
    <source>
        <dbReference type="PROSITE" id="PS51677"/>
    </source>
</evidence>
<comment type="subcellular location">
    <subcellularLocation>
        <location evidence="1">Secreted</location>
    </subcellularLocation>
</comment>
<dbReference type="InterPro" id="IPR002509">
    <property type="entry name" value="NODB_dom"/>
</dbReference>
<sequence length="352" mass="41242">MKYALKKILLATPGFQVLCRFLTRRHVRVLMYHRFSDDASTQERFVTAKSLKSHLRYIKQHHPIWSPDEQLTALQKKKPWEPSPVVVTVDDGYRDFYEVAYPVFKDFEIKPVLFVTTGFVEHRSLLWWDKLRVIFEKTSLEKLHFSLSGKRIELQIKSDGERNRAWNYVADLCRFIKHEQKENLLRQIAENLAVSPENICDESCQACTWEQIVEMAENGVVIGAHTENHPILSRLDPDRTRNEIVGCKIKLEEKLRTSVDWFCYPQGGPADFTVKTMNIVRQAGFKGSYIAYQALQYDLFTLPRYCVTENKTDFSWCLCGAEFLVLKMRRLIGRPTSVGEQYWRGYRQEEVA</sequence>
<evidence type="ECO:0000313" key="5">
    <source>
        <dbReference type="Proteomes" id="UP000184139"/>
    </source>
</evidence>
<dbReference type="AlphaFoldDB" id="A0A1M5YSA2"/>
<dbReference type="InterPro" id="IPR051398">
    <property type="entry name" value="Polysacch_Deacetylase"/>
</dbReference>
<dbReference type="PROSITE" id="PS51677">
    <property type="entry name" value="NODB"/>
    <property type="match status" value="1"/>
</dbReference>
<dbReference type="STRING" id="1121409.SAMN02745124_04379"/>
<reference evidence="4 5" key="1">
    <citation type="submission" date="2016-11" db="EMBL/GenBank/DDBJ databases">
        <authorList>
            <person name="Jaros S."/>
            <person name="Januszkiewicz K."/>
            <person name="Wedrychowicz H."/>
        </authorList>
    </citation>
    <scope>NUCLEOTIDE SEQUENCE [LARGE SCALE GENOMIC DNA]</scope>
    <source>
        <strain evidence="4 5">DSM 9705</strain>
    </source>
</reference>
<organism evidence="4 5">
    <name type="scientific">Desulfofustis glycolicus DSM 9705</name>
    <dbReference type="NCBI Taxonomy" id="1121409"/>
    <lineage>
        <taxon>Bacteria</taxon>
        <taxon>Pseudomonadati</taxon>
        <taxon>Thermodesulfobacteriota</taxon>
        <taxon>Desulfobulbia</taxon>
        <taxon>Desulfobulbales</taxon>
        <taxon>Desulfocapsaceae</taxon>
        <taxon>Desulfofustis</taxon>
    </lineage>
</organism>
<dbReference type="InterPro" id="IPR011330">
    <property type="entry name" value="Glyco_hydro/deAcase_b/a-brl"/>
</dbReference>
<dbReference type="OrthoDB" id="9776235at2"/>
<dbReference type="PANTHER" id="PTHR34216:SF3">
    <property type="entry name" value="POLY-BETA-1,6-N-ACETYL-D-GLUCOSAMINE N-DEACETYLASE"/>
    <property type="match status" value="1"/>
</dbReference>
<dbReference type="Pfam" id="PF01522">
    <property type="entry name" value="Polysacc_deac_1"/>
    <property type="match status" value="2"/>
</dbReference>
<feature type="domain" description="NodB homology" evidence="3">
    <location>
        <begin position="83"/>
        <end position="352"/>
    </location>
</feature>
<dbReference type="SUPFAM" id="SSF88713">
    <property type="entry name" value="Glycoside hydrolase/deacetylase"/>
    <property type="match status" value="1"/>
</dbReference>
<dbReference type="Proteomes" id="UP000184139">
    <property type="component" value="Unassembled WGS sequence"/>
</dbReference>